<dbReference type="InterPro" id="IPR001810">
    <property type="entry name" value="F-box_dom"/>
</dbReference>
<dbReference type="InterPro" id="IPR036047">
    <property type="entry name" value="F-box-like_dom_sf"/>
</dbReference>
<reference evidence="3 4" key="1">
    <citation type="submission" date="2019-10" db="EMBL/GenBank/DDBJ databases">
        <authorList>
            <person name="Palmer J.M."/>
        </authorList>
    </citation>
    <scope>NUCLEOTIDE SEQUENCE [LARGE SCALE GENOMIC DNA]</scope>
    <source>
        <strain evidence="3 4">TWF696</strain>
    </source>
</reference>
<keyword evidence="4" id="KW-1185">Reference proteome</keyword>
<evidence type="ECO:0000256" key="1">
    <source>
        <dbReference type="SAM" id="MobiDB-lite"/>
    </source>
</evidence>
<proteinExistence type="predicted"/>
<dbReference type="GO" id="GO:0000209">
    <property type="term" value="P:protein polyubiquitination"/>
    <property type="evidence" value="ECO:0007669"/>
    <property type="project" value="TreeGrafter"/>
</dbReference>
<gene>
    <name evidence="3" type="ORF">TWF696_009823</name>
</gene>
<dbReference type="Proteomes" id="UP001375240">
    <property type="component" value="Unassembled WGS sequence"/>
</dbReference>
<accession>A0AAV9UBN7</accession>
<dbReference type="PROSITE" id="PS50181">
    <property type="entry name" value="FBOX"/>
    <property type="match status" value="1"/>
</dbReference>
<protein>
    <recommendedName>
        <fullName evidence="2">F-box domain-containing protein</fullName>
    </recommendedName>
</protein>
<dbReference type="SUPFAM" id="SSF81383">
    <property type="entry name" value="F-box domain"/>
    <property type="match status" value="1"/>
</dbReference>
<name>A0AAV9UBN7_9PEZI</name>
<dbReference type="EMBL" id="JAVHNQ010000009">
    <property type="protein sequence ID" value="KAK6339027.1"/>
    <property type="molecule type" value="Genomic_DNA"/>
</dbReference>
<organism evidence="3 4">
    <name type="scientific">Orbilia brochopaga</name>
    <dbReference type="NCBI Taxonomy" id="3140254"/>
    <lineage>
        <taxon>Eukaryota</taxon>
        <taxon>Fungi</taxon>
        <taxon>Dikarya</taxon>
        <taxon>Ascomycota</taxon>
        <taxon>Pezizomycotina</taxon>
        <taxon>Orbiliomycetes</taxon>
        <taxon>Orbiliales</taxon>
        <taxon>Orbiliaceae</taxon>
        <taxon>Orbilia</taxon>
    </lineage>
</organism>
<dbReference type="PANTHER" id="PTHR13252:SF9">
    <property type="entry name" value="F-BOX ONLY PROTEIN 28"/>
    <property type="match status" value="1"/>
</dbReference>
<dbReference type="InterPro" id="IPR039719">
    <property type="entry name" value="FBXO28"/>
</dbReference>
<feature type="compositionally biased region" description="Polar residues" evidence="1">
    <location>
        <begin position="289"/>
        <end position="300"/>
    </location>
</feature>
<dbReference type="AlphaFoldDB" id="A0AAV9UBN7"/>
<dbReference type="PANTHER" id="PTHR13252">
    <property type="entry name" value="F-BOX ONLY PROTEIN 28"/>
    <property type="match status" value="1"/>
</dbReference>
<evidence type="ECO:0000313" key="4">
    <source>
        <dbReference type="Proteomes" id="UP001375240"/>
    </source>
</evidence>
<dbReference type="Gene3D" id="1.20.1280.50">
    <property type="match status" value="1"/>
</dbReference>
<sequence length="640" mass="69618">MASAGLSPLESLPDELLSHILAFLNVPSLISLHRVSTRLRSVSRFDGLIWQQYCLPNVPVSRIHFHDTDSRGSSASRISGLPLRPIQPEKTTLRDRRGLHSHPYVSDEEETAIDWYREFQYRNAKLSERSFIKFRAPDDLEIVDIALTGREGASSDGMFAASALEDGSICLFSLSDRSMGRVLGKSKSDLLARKTLDTRSGRLAVDSNTGVGLVNYERGLFVNAATAYGTRAWFGAGSVLTEVDLVTMQRIRTHRFPFSVTCLSTVLPVMAVGTTLTLHLLDSRSPSQYVGTASPASTAGNAVDGEKVDSSPSAPIRVLDSPTILTPENDERSSRDYLLNAPPTAFLQPSPLSILHSPIDQACGNETYVAGRFPSVMAYDRRQWPRLAGTIHSGTKARLSDLTIISANSSLPQTPIPSKYALVACGEYDGRGTLEMYPLPTADRPDGNVQQPLQPGEEVRRPLSTQQMYSKASSMATRNRQSASRGKIFSVANQGLKLVTGDSEGRIRFMERDGVRHIRDWVGPTHLNTASAASNITAEVVHAGGGCVKKILPLLLPSSDLRPSVENADLLLQIGEEVGVLTFNSSTRTDGACDTSDAAAARSASASADDNPDEERYLRVMRDALEQHHSDVRFLQGLDG</sequence>
<evidence type="ECO:0000313" key="3">
    <source>
        <dbReference type="EMBL" id="KAK6339027.1"/>
    </source>
</evidence>
<dbReference type="SMART" id="SM00256">
    <property type="entry name" value="FBOX"/>
    <property type="match status" value="1"/>
</dbReference>
<feature type="domain" description="F-box" evidence="2">
    <location>
        <begin position="6"/>
        <end position="53"/>
    </location>
</feature>
<dbReference type="Pfam" id="PF12937">
    <property type="entry name" value="F-box-like"/>
    <property type="match status" value="1"/>
</dbReference>
<feature type="region of interest" description="Disordered" evidence="1">
    <location>
        <begin position="289"/>
        <end position="334"/>
    </location>
</feature>
<evidence type="ECO:0000259" key="2">
    <source>
        <dbReference type="PROSITE" id="PS50181"/>
    </source>
</evidence>
<comment type="caution">
    <text evidence="3">The sequence shown here is derived from an EMBL/GenBank/DDBJ whole genome shotgun (WGS) entry which is preliminary data.</text>
</comment>